<dbReference type="GO" id="GO:0016887">
    <property type="term" value="F:ATP hydrolysis activity"/>
    <property type="evidence" value="ECO:0007669"/>
    <property type="project" value="InterPro"/>
</dbReference>
<organism evidence="10 11">
    <name type="scientific">Candidatus Edwardsbacteria bacterium GWF2_54_11</name>
    <dbReference type="NCBI Taxonomy" id="1817851"/>
    <lineage>
        <taxon>Bacteria</taxon>
        <taxon>Candidatus Edwardsiibacteriota</taxon>
    </lineage>
</organism>
<dbReference type="InterPro" id="IPR036640">
    <property type="entry name" value="ABC1_TM_sf"/>
</dbReference>
<dbReference type="GO" id="GO:0034040">
    <property type="term" value="F:ATPase-coupled lipid transmembrane transporter activity"/>
    <property type="evidence" value="ECO:0007669"/>
    <property type="project" value="TreeGrafter"/>
</dbReference>
<accession>A0A1F5RG19</accession>
<feature type="transmembrane region" description="Helical" evidence="7">
    <location>
        <begin position="179"/>
        <end position="212"/>
    </location>
</feature>
<feature type="transmembrane region" description="Helical" evidence="7">
    <location>
        <begin position="77"/>
        <end position="103"/>
    </location>
</feature>
<dbReference type="GO" id="GO:0005524">
    <property type="term" value="F:ATP binding"/>
    <property type="evidence" value="ECO:0007669"/>
    <property type="project" value="UniProtKB-KW"/>
</dbReference>
<dbReference type="PROSITE" id="PS50929">
    <property type="entry name" value="ABC_TM1F"/>
    <property type="match status" value="1"/>
</dbReference>
<dbReference type="SMART" id="SM00382">
    <property type="entry name" value="AAA"/>
    <property type="match status" value="1"/>
</dbReference>
<dbReference type="Gene3D" id="1.20.1560.10">
    <property type="entry name" value="ABC transporter type 1, transmembrane domain"/>
    <property type="match status" value="1"/>
</dbReference>
<keyword evidence="2 7" id="KW-0812">Transmembrane</keyword>
<dbReference type="InterPro" id="IPR027417">
    <property type="entry name" value="P-loop_NTPase"/>
</dbReference>
<dbReference type="EMBL" id="MFFM01000022">
    <property type="protein sequence ID" value="OGF13264.1"/>
    <property type="molecule type" value="Genomic_DNA"/>
</dbReference>
<dbReference type="Proteomes" id="UP000177230">
    <property type="component" value="Unassembled WGS sequence"/>
</dbReference>
<feature type="domain" description="ABC transmembrane type-1" evidence="9">
    <location>
        <begin position="19"/>
        <end position="337"/>
    </location>
</feature>
<dbReference type="Pfam" id="PF00664">
    <property type="entry name" value="ABC_membrane"/>
    <property type="match status" value="1"/>
</dbReference>
<dbReference type="PROSITE" id="PS50893">
    <property type="entry name" value="ABC_TRANSPORTER_2"/>
    <property type="match status" value="1"/>
</dbReference>
<evidence type="ECO:0000256" key="4">
    <source>
        <dbReference type="ARBA" id="ARBA00022840"/>
    </source>
</evidence>
<dbReference type="InterPro" id="IPR003593">
    <property type="entry name" value="AAA+_ATPase"/>
</dbReference>
<dbReference type="InterPro" id="IPR003439">
    <property type="entry name" value="ABC_transporter-like_ATP-bd"/>
</dbReference>
<comment type="subcellular location">
    <subcellularLocation>
        <location evidence="1">Cell membrane</location>
        <topology evidence="1">Multi-pass membrane protein</topology>
    </subcellularLocation>
</comment>
<evidence type="ECO:0000259" key="8">
    <source>
        <dbReference type="PROSITE" id="PS50893"/>
    </source>
</evidence>
<evidence type="ECO:0000256" key="1">
    <source>
        <dbReference type="ARBA" id="ARBA00004651"/>
    </source>
</evidence>
<protein>
    <recommendedName>
        <fullName evidence="12">ABC transporter ATP-binding protein</fullName>
    </recommendedName>
</protein>
<dbReference type="PANTHER" id="PTHR24221">
    <property type="entry name" value="ATP-BINDING CASSETTE SUB-FAMILY B"/>
    <property type="match status" value="1"/>
</dbReference>
<dbReference type="GO" id="GO:0005886">
    <property type="term" value="C:plasma membrane"/>
    <property type="evidence" value="ECO:0007669"/>
    <property type="project" value="UniProtKB-SubCell"/>
</dbReference>
<dbReference type="Pfam" id="PF00005">
    <property type="entry name" value="ABC_tran"/>
    <property type="match status" value="1"/>
</dbReference>
<feature type="transmembrane region" description="Helical" evidence="7">
    <location>
        <begin position="20"/>
        <end position="43"/>
    </location>
</feature>
<evidence type="ECO:0000256" key="6">
    <source>
        <dbReference type="ARBA" id="ARBA00023136"/>
    </source>
</evidence>
<dbReference type="SUPFAM" id="SSF90123">
    <property type="entry name" value="ABC transporter transmembrane region"/>
    <property type="match status" value="1"/>
</dbReference>
<keyword evidence="5 7" id="KW-1133">Transmembrane helix</keyword>
<dbReference type="InterPro" id="IPR017871">
    <property type="entry name" value="ABC_transporter-like_CS"/>
</dbReference>
<comment type="caution">
    <text evidence="10">The sequence shown here is derived from an EMBL/GenBank/DDBJ whole genome shotgun (WGS) entry which is preliminary data.</text>
</comment>
<evidence type="ECO:0000313" key="11">
    <source>
        <dbReference type="Proteomes" id="UP000177230"/>
    </source>
</evidence>
<reference evidence="10 11" key="1">
    <citation type="journal article" date="2016" name="Nat. Commun.">
        <title>Thousands of microbial genomes shed light on interconnected biogeochemical processes in an aquifer system.</title>
        <authorList>
            <person name="Anantharaman K."/>
            <person name="Brown C.T."/>
            <person name="Hug L.A."/>
            <person name="Sharon I."/>
            <person name="Castelle C.J."/>
            <person name="Probst A.J."/>
            <person name="Thomas B.C."/>
            <person name="Singh A."/>
            <person name="Wilkins M.J."/>
            <person name="Karaoz U."/>
            <person name="Brodie E.L."/>
            <person name="Williams K.H."/>
            <person name="Hubbard S.S."/>
            <person name="Banfield J.F."/>
        </authorList>
    </citation>
    <scope>NUCLEOTIDE SEQUENCE [LARGE SCALE GENOMIC DNA]</scope>
</reference>
<dbReference type="AlphaFoldDB" id="A0A1F5RG19"/>
<dbReference type="FunFam" id="3.40.50.300:FF:000218">
    <property type="entry name" value="Multidrug ABC transporter ATP-binding protein"/>
    <property type="match status" value="1"/>
</dbReference>
<evidence type="ECO:0000256" key="2">
    <source>
        <dbReference type="ARBA" id="ARBA00022692"/>
    </source>
</evidence>
<dbReference type="PROSITE" id="PS00211">
    <property type="entry name" value="ABC_TRANSPORTER_1"/>
    <property type="match status" value="1"/>
</dbReference>
<keyword evidence="4" id="KW-0067">ATP-binding</keyword>
<evidence type="ECO:0000256" key="3">
    <source>
        <dbReference type="ARBA" id="ARBA00022741"/>
    </source>
</evidence>
<dbReference type="PANTHER" id="PTHR24221:SF654">
    <property type="entry name" value="ATP-BINDING CASSETTE SUB-FAMILY B MEMBER 6"/>
    <property type="match status" value="1"/>
</dbReference>
<dbReference type="InterPro" id="IPR039421">
    <property type="entry name" value="Type_1_exporter"/>
</dbReference>
<keyword evidence="6 7" id="KW-0472">Membrane</keyword>
<dbReference type="InterPro" id="IPR011527">
    <property type="entry name" value="ABC1_TM_dom"/>
</dbReference>
<keyword evidence="3" id="KW-0547">Nucleotide-binding</keyword>
<feature type="domain" description="ABC transporter" evidence="8">
    <location>
        <begin position="373"/>
        <end position="617"/>
    </location>
</feature>
<evidence type="ECO:0000313" key="10">
    <source>
        <dbReference type="EMBL" id="OGF13264.1"/>
    </source>
</evidence>
<evidence type="ECO:0000259" key="9">
    <source>
        <dbReference type="PROSITE" id="PS50929"/>
    </source>
</evidence>
<name>A0A1F5RG19_9BACT</name>
<dbReference type="GO" id="GO:0140359">
    <property type="term" value="F:ABC-type transporter activity"/>
    <property type="evidence" value="ECO:0007669"/>
    <property type="project" value="InterPro"/>
</dbReference>
<dbReference type="SUPFAM" id="SSF52540">
    <property type="entry name" value="P-loop containing nucleoside triphosphate hydrolases"/>
    <property type="match status" value="1"/>
</dbReference>
<dbReference type="Gene3D" id="3.40.50.300">
    <property type="entry name" value="P-loop containing nucleotide triphosphate hydrolases"/>
    <property type="match status" value="1"/>
</dbReference>
<sequence length="621" mass="69598">MRLYLRLLSYLGPYKKQFALSIVCMMFLALFSGASLGVIAPFMKVLFLQPEQAAQQTAKIGFPSGFSGSLEQIKNWFLWWLTSGGRISGIAKLCWIILAVFFVKNLFNYLQRLLTVHIEQHITMDIRNQMYGHLQQLSLGYFQRNKVGQVVSRLTNDVNMVRGAITEGSLSIVRQSLQVLVYLAIVIIAAWKLSLIAMLVLPGCLLLITLIGRRLRKRGRQLQERIADLTAVVTETIAGIRLVKTFAAEEYEKQKFTRYNRDYYRTIFRFETMSALSSPLTEYLGAAVGVLIIWVAKDYIAGADALSPERFFVFLAAAFSMIQPLNGLASVNSTVQQGLAASERIFGLLDQAPEVIDQPGAAVVDEFRQSIKFRQMDFAYSPHPAIAPETAGQSPELVLRGIDLEIMRGEMLALVGPSGAGKSTLVDLIPRFYDPVKGAIYLDGKNLRELDSKSLRQLMGIVGQETILFHDTIFNNIAYGKRDATQQQVEEAAKAANAHEFVSQMPEGYQTVIGERGVRLSGGERQRISIARAILKNPPILIFDEATSALDAHSEVLVQQAIDRLMSNRTAIVIAHRLSTVQRADRIVVLDQGRIMEMGKHQKLLEKRGLYWKLYNIQFNK</sequence>
<evidence type="ECO:0000256" key="5">
    <source>
        <dbReference type="ARBA" id="ARBA00022989"/>
    </source>
</evidence>
<evidence type="ECO:0008006" key="12">
    <source>
        <dbReference type="Google" id="ProtNLM"/>
    </source>
</evidence>
<evidence type="ECO:0000256" key="7">
    <source>
        <dbReference type="SAM" id="Phobius"/>
    </source>
</evidence>
<proteinExistence type="predicted"/>
<gene>
    <name evidence="10" type="ORF">A2024_04545</name>
</gene>
<dbReference type="CDD" id="cd18552">
    <property type="entry name" value="ABC_6TM_MsbA_like"/>
    <property type="match status" value="1"/>
</dbReference>